<dbReference type="AlphaFoldDB" id="A0A2W5QLC2"/>
<organism evidence="1 2">
    <name type="scientific">Variovorax paradoxus</name>
    <dbReference type="NCBI Taxonomy" id="34073"/>
    <lineage>
        <taxon>Bacteria</taxon>
        <taxon>Pseudomonadati</taxon>
        <taxon>Pseudomonadota</taxon>
        <taxon>Betaproteobacteria</taxon>
        <taxon>Burkholderiales</taxon>
        <taxon>Comamonadaceae</taxon>
        <taxon>Variovorax</taxon>
    </lineage>
</organism>
<dbReference type="Proteomes" id="UP000249135">
    <property type="component" value="Unassembled WGS sequence"/>
</dbReference>
<dbReference type="Pfam" id="PF05930">
    <property type="entry name" value="Phage_AlpA"/>
    <property type="match status" value="1"/>
</dbReference>
<dbReference type="InterPro" id="IPR010260">
    <property type="entry name" value="AlpA"/>
</dbReference>
<comment type="caution">
    <text evidence="1">The sequence shown here is derived from an EMBL/GenBank/DDBJ whole genome shotgun (WGS) entry which is preliminary data.</text>
</comment>
<gene>
    <name evidence="1" type="ORF">DI563_01285</name>
</gene>
<accession>A0A2W5QLC2</accession>
<sequence length="89" mass="9837">MLLQEPSDHLATRKESAARPAFYRMTDVVRITALSRATVYRRIADGKFPPPVHLGGRACGWSPETLQAWIDDPQGYAAPRAQAQCSVGR</sequence>
<evidence type="ECO:0000313" key="1">
    <source>
        <dbReference type="EMBL" id="PZQ78088.1"/>
    </source>
</evidence>
<evidence type="ECO:0000313" key="2">
    <source>
        <dbReference type="Proteomes" id="UP000249135"/>
    </source>
</evidence>
<reference evidence="1 2" key="1">
    <citation type="submission" date="2017-08" db="EMBL/GenBank/DDBJ databases">
        <title>Infants hospitalized years apart are colonized by the same room-sourced microbial strains.</title>
        <authorList>
            <person name="Brooks B."/>
            <person name="Olm M.R."/>
            <person name="Firek B.A."/>
            <person name="Baker R."/>
            <person name="Thomas B.C."/>
            <person name="Morowitz M.J."/>
            <person name="Banfield J.F."/>
        </authorList>
    </citation>
    <scope>NUCLEOTIDE SEQUENCE [LARGE SCALE GENOMIC DNA]</scope>
    <source>
        <strain evidence="1">S2_005_003_R2_41</strain>
    </source>
</reference>
<proteinExistence type="predicted"/>
<dbReference type="EMBL" id="QFPP01000005">
    <property type="protein sequence ID" value="PZQ78088.1"/>
    <property type="molecule type" value="Genomic_DNA"/>
</dbReference>
<name>A0A2W5QLC2_VARPD</name>
<dbReference type="Gene3D" id="1.10.238.160">
    <property type="match status" value="1"/>
</dbReference>
<protein>
    <submittedName>
        <fullName evidence="1">AlpA family transcriptional regulator</fullName>
    </submittedName>
</protein>